<dbReference type="RefSeq" id="WP_379791160.1">
    <property type="nucleotide sequence ID" value="NZ_JBHSQB010000005.1"/>
</dbReference>
<dbReference type="Proteomes" id="UP001596287">
    <property type="component" value="Unassembled WGS sequence"/>
</dbReference>
<protein>
    <submittedName>
        <fullName evidence="4">T9SS type A sorting domain-containing protein</fullName>
    </submittedName>
</protein>
<evidence type="ECO:0000313" key="4">
    <source>
        <dbReference type="EMBL" id="MFC6096291.1"/>
    </source>
</evidence>
<keyword evidence="5" id="KW-1185">Reference proteome</keyword>
<evidence type="ECO:0000259" key="3">
    <source>
        <dbReference type="Pfam" id="PF18962"/>
    </source>
</evidence>
<comment type="caution">
    <text evidence="4">The sequence shown here is derived from an EMBL/GenBank/DDBJ whole genome shotgun (WGS) entry which is preliminary data.</text>
</comment>
<sequence>MKKITLLAAFFVAFAFEGKAQTAVTLVSPTGDGGFETADTFEGNGWTLLNHTYGSRKWQIGTGQTGFSGTRAAFIGSSATAVGTTAGSRTVHIYRPVVIPAGATNVQVKFKYKQEVVSIDPTTGPNDYMYLSLMSEVPVNGTAATRFSDKFPSAAAGYSTFTEITAPVPATVIVEGTTQYLVVTFRSTNLNDAATIGWGAIDDIEMTYQPALGTEDFNAKKIAVYPNPVKDVLNFSSEENIDSVSVFNLFGQNLLNKNINNTQGTIDMSGFATGTYIVNVQSENNVKTIKVVK</sequence>
<evidence type="ECO:0000256" key="1">
    <source>
        <dbReference type="ARBA" id="ARBA00022729"/>
    </source>
</evidence>
<proteinExistence type="predicted"/>
<evidence type="ECO:0000313" key="5">
    <source>
        <dbReference type="Proteomes" id="UP001596287"/>
    </source>
</evidence>
<dbReference type="NCBIfam" id="TIGR04183">
    <property type="entry name" value="Por_Secre_tail"/>
    <property type="match status" value="1"/>
</dbReference>
<accession>A0ABW1PKZ4</accession>
<dbReference type="EMBL" id="JBHSQB010000005">
    <property type="protein sequence ID" value="MFC6096291.1"/>
    <property type="molecule type" value="Genomic_DNA"/>
</dbReference>
<feature type="signal peptide" evidence="2">
    <location>
        <begin position="1"/>
        <end position="20"/>
    </location>
</feature>
<organism evidence="4 5">
    <name type="scientific">Flavobacterium qiangtangense</name>
    <dbReference type="NCBI Taxonomy" id="1442595"/>
    <lineage>
        <taxon>Bacteria</taxon>
        <taxon>Pseudomonadati</taxon>
        <taxon>Bacteroidota</taxon>
        <taxon>Flavobacteriia</taxon>
        <taxon>Flavobacteriales</taxon>
        <taxon>Flavobacteriaceae</taxon>
        <taxon>Flavobacterium</taxon>
    </lineage>
</organism>
<reference evidence="5" key="1">
    <citation type="journal article" date="2019" name="Int. J. Syst. Evol. Microbiol.">
        <title>The Global Catalogue of Microorganisms (GCM) 10K type strain sequencing project: providing services to taxonomists for standard genome sequencing and annotation.</title>
        <authorList>
            <consortium name="The Broad Institute Genomics Platform"/>
            <consortium name="The Broad Institute Genome Sequencing Center for Infectious Disease"/>
            <person name="Wu L."/>
            <person name="Ma J."/>
        </authorList>
    </citation>
    <scope>NUCLEOTIDE SEQUENCE [LARGE SCALE GENOMIC DNA]</scope>
    <source>
        <strain evidence="5">CCUG 49679</strain>
    </source>
</reference>
<dbReference type="InterPro" id="IPR026444">
    <property type="entry name" value="Secre_tail"/>
</dbReference>
<feature type="chain" id="PRO_5045221059" evidence="2">
    <location>
        <begin position="21"/>
        <end position="293"/>
    </location>
</feature>
<gene>
    <name evidence="4" type="ORF">ACFPVY_06490</name>
</gene>
<evidence type="ECO:0000256" key="2">
    <source>
        <dbReference type="SAM" id="SignalP"/>
    </source>
</evidence>
<name>A0ABW1PKZ4_9FLAO</name>
<dbReference type="Pfam" id="PF18962">
    <property type="entry name" value="Por_Secre_tail"/>
    <property type="match status" value="1"/>
</dbReference>
<keyword evidence="1 2" id="KW-0732">Signal</keyword>
<feature type="domain" description="Secretion system C-terminal sorting" evidence="3">
    <location>
        <begin position="224"/>
        <end position="291"/>
    </location>
</feature>